<keyword evidence="2" id="KW-0326">Glycosidase</keyword>
<dbReference type="AlphaFoldDB" id="A0A2N6K880"/>
<gene>
    <name evidence="4" type="ORF">CEN44_02625</name>
</gene>
<dbReference type="RefSeq" id="WP_026085869.1">
    <property type="nucleotide sequence ID" value="NZ_CAWNVR010000643.1"/>
</dbReference>
<sequence length="311" mass="34874">MAKQLVLMDHDGGVDDYLATMLLMTMDHIQLLGVVVTPADCYVQPAVSATRKILDLMGGSHIPVAESTVRGINPFPYLYRRDSFVVDHLPILNQSDRIITPLVAEPGQDFMVKLLREAPEPVTLMVTGPLTTLATALDKAPDIETKIQKVVWMGGALNVPGNVEKNWEPGQDGSAEWNVYWDAVSAARVWQTQIEIIMCPLDLTNNVPVTSEIVRKMGQQRHYPISDLAGQCYALVIPQDYYFWDVLATAYLARPELYQLRQWETEIVTSGLSQGRTKIVSGGRKIYAMDKVDKEAFYAYILQQWARFVNG</sequence>
<dbReference type="InterPro" id="IPR036452">
    <property type="entry name" value="Ribo_hydro-like"/>
</dbReference>
<evidence type="ECO:0000256" key="2">
    <source>
        <dbReference type="ARBA" id="ARBA00023295"/>
    </source>
</evidence>
<dbReference type="Gene3D" id="3.90.245.10">
    <property type="entry name" value="Ribonucleoside hydrolase-like"/>
    <property type="match status" value="1"/>
</dbReference>
<dbReference type="InterPro" id="IPR023186">
    <property type="entry name" value="IUNH"/>
</dbReference>
<dbReference type="EMBL" id="NRQW01000055">
    <property type="protein sequence ID" value="PLZ93680.1"/>
    <property type="molecule type" value="Genomic_DNA"/>
</dbReference>
<accession>A0A2N6K880</accession>
<evidence type="ECO:0000256" key="1">
    <source>
        <dbReference type="ARBA" id="ARBA00022801"/>
    </source>
</evidence>
<dbReference type="SUPFAM" id="SSF53590">
    <property type="entry name" value="Nucleoside hydrolase"/>
    <property type="match status" value="1"/>
</dbReference>
<keyword evidence="1 4" id="KW-0378">Hydrolase</keyword>
<feature type="domain" description="Inosine/uridine-preferring nucleoside hydrolase" evidence="3">
    <location>
        <begin position="6"/>
        <end position="298"/>
    </location>
</feature>
<dbReference type="GO" id="GO:0006152">
    <property type="term" value="P:purine nucleoside catabolic process"/>
    <property type="evidence" value="ECO:0007669"/>
    <property type="project" value="TreeGrafter"/>
</dbReference>
<evidence type="ECO:0000313" key="5">
    <source>
        <dbReference type="Proteomes" id="UP000235036"/>
    </source>
</evidence>
<organism evidence="4 5">
    <name type="scientific">Fischerella muscicola CCMEE 5323</name>
    <dbReference type="NCBI Taxonomy" id="2019572"/>
    <lineage>
        <taxon>Bacteria</taxon>
        <taxon>Bacillati</taxon>
        <taxon>Cyanobacteriota</taxon>
        <taxon>Cyanophyceae</taxon>
        <taxon>Nostocales</taxon>
        <taxon>Hapalosiphonaceae</taxon>
        <taxon>Fischerella</taxon>
    </lineage>
</organism>
<dbReference type="Pfam" id="PF01156">
    <property type="entry name" value="IU_nuc_hydro"/>
    <property type="match status" value="1"/>
</dbReference>
<evidence type="ECO:0000259" key="3">
    <source>
        <dbReference type="Pfam" id="PF01156"/>
    </source>
</evidence>
<dbReference type="PANTHER" id="PTHR12304:SF46">
    <property type="entry name" value="INOSINE-ADENOSINE-GUANOSINE-NUCLEOSIDE HYDROLASE"/>
    <property type="match status" value="1"/>
</dbReference>
<evidence type="ECO:0000313" key="4">
    <source>
        <dbReference type="EMBL" id="PLZ93680.1"/>
    </source>
</evidence>
<comment type="caution">
    <text evidence="4">The sequence shown here is derived from an EMBL/GenBank/DDBJ whole genome shotgun (WGS) entry which is preliminary data.</text>
</comment>
<proteinExistence type="predicted"/>
<dbReference type="GO" id="GO:0005829">
    <property type="term" value="C:cytosol"/>
    <property type="evidence" value="ECO:0007669"/>
    <property type="project" value="TreeGrafter"/>
</dbReference>
<protein>
    <submittedName>
        <fullName evidence="4">Nucleoside hydrolase</fullName>
    </submittedName>
</protein>
<name>A0A2N6K880_FISMU</name>
<keyword evidence="5" id="KW-1185">Reference proteome</keyword>
<dbReference type="Proteomes" id="UP000235036">
    <property type="component" value="Unassembled WGS sequence"/>
</dbReference>
<dbReference type="CDD" id="cd02647">
    <property type="entry name" value="nuc_hydro_TvIAG"/>
    <property type="match status" value="1"/>
</dbReference>
<dbReference type="GO" id="GO:0008477">
    <property type="term" value="F:purine nucleosidase activity"/>
    <property type="evidence" value="ECO:0007669"/>
    <property type="project" value="TreeGrafter"/>
</dbReference>
<dbReference type="InterPro" id="IPR001910">
    <property type="entry name" value="Inosine/uridine_hydrolase_dom"/>
</dbReference>
<dbReference type="PANTHER" id="PTHR12304">
    <property type="entry name" value="INOSINE-URIDINE PREFERRING NUCLEOSIDE HYDROLASE"/>
    <property type="match status" value="1"/>
</dbReference>
<reference evidence="4 5" key="1">
    <citation type="submission" date="2017-08" db="EMBL/GenBank/DDBJ databases">
        <title>Genomes of Fischerella (Mastigocladus) sp. strains.</title>
        <authorList>
            <person name="Miller S.R."/>
        </authorList>
    </citation>
    <scope>NUCLEOTIDE SEQUENCE [LARGE SCALE GENOMIC DNA]</scope>
    <source>
        <strain evidence="4 5">CCMEE 5323</strain>
    </source>
</reference>